<dbReference type="Proteomes" id="UP000559256">
    <property type="component" value="Unassembled WGS sequence"/>
</dbReference>
<dbReference type="AlphaFoldDB" id="A0A8H5GDG3"/>
<reference evidence="1 2" key="1">
    <citation type="journal article" date="2020" name="ISME J.">
        <title>Uncovering the hidden diversity of litter-decomposition mechanisms in mushroom-forming fungi.</title>
        <authorList>
            <person name="Floudas D."/>
            <person name="Bentzer J."/>
            <person name="Ahren D."/>
            <person name="Johansson T."/>
            <person name="Persson P."/>
            <person name="Tunlid A."/>
        </authorList>
    </citation>
    <scope>NUCLEOTIDE SEQUENCE [LARGE SCALE GENOMIC DNA]</scope>
    <source>
        <strain evidence="1 2">CBS 291.85</strain>
    </source>
</reference>
<evidence type="ECO:0000313" key="1">
    <source>
        <dbReference type="EMBL" id="KAF5362942.1"/>
    </source>
</evidence>
<keyword evidence="2" id="KW-1185">Reference proteome</keyword>
<organism evidence="1 2">
    <name type="scientific">Tetrapyrgos nigripes</name>
    <dbReference type="NCBI Taxonomy" id="182062"/>
    <lineage>
        <taxon>Eukaryota</taxon>
        <taxon>Fungi</taxon>
        <taxon>Dikarya</taxon>
        <taxon>Basidiomycota</taxon>
        <taxon>Agaricomycotina</taxon>
        <taxon>Agaricomycetes</taxon>
        <taxon>Agaricomycetidae</taxon>
        <taxon>Agaricales</taxon>
        <taxon>Marasmiineae</taxon>
        <taxon>Marasmiaceae</taxon>
        <taxon>Tetrapyrgos</taxon>
    </lineage>
</organism>
<name>A0A8H5GDG3_9AGAR</name>
<accession>A0A8H5GDG3</accession>
<gene>
    <name evidence="1" type="ORF">D9758_007035</name>
</gene>
<proteinExistence type="predicted"/>
<evidence type="ECO:0000313" key="2">
    <source>
        <dbReference type="Proteomes" id="UP000559256"/>
    </source>
</evidence>
<protein>
    <submittedName>
        <fullName evidence="1">Uncharacterized protein</fullName>
    </submittedName>
</protein>
<sequence>MVIFSRLLRRMGAARDTSYRQESESKRLCISHYPVICDFDDSSIYDYRSAIRFQPALLQFR</sequence>
<comment type="caution">
    <text evidence="1">The sequence shown here is derived from an EMBL/GenBank/DDBJ whole genome shotgun (WGS) entry which is preliminary data.</text>
</comment>
<dbReference type="EMBL" id="JAACJM010000036">
    <property type="protein sequence ID" value="KAF5362942.1"/>
    <property type="molecule type" value="Genomic_DNA"/>
</dbReference>